<dbReference type="InterPro" id="IPR001296">
    <property type="entry name" value="Glyco_trans_1"/>
</dbReference>
<dbReference type="Pfam" id="PF00534">
    <property type="entry name" value="Glycos_transf_1"/>
    <property type="match status" value="1"/>
</dbReference>
<dbReference type="GO" id="GO:0005978">
    <property type="term" value="P:glycogen biosynthetic process"/>
    <property type="evidence" value="ECO:0007669"/>
    <property type="project" value="UniProtKB-UniRule"/>
</dbReference>
<keyword evidence="6 9" id="KW-0808">Transferase</keyword>
<sequence>MRPLHLALIWHMHQPYYKDDPTGTYLLPWVRHRSSKDYLKMALLLEAYPRLRQTFNLVPSLLTQIDDYASGSPKDLFGDLSRKPAAELTPEERAFLLKWMREPARFLRVQASPRYTELAGRKETDGFTVEDLRDLQVWYNLAWCDPAWVEHDPVLSALKAKDRRFSEEDKQAVLAAQLDAVRRVIPTYSELARRGQVELTFSPAYHPILPLLCGLENAREALPGVELPARGFRHPEDGARQLELGSSEFERLTGVRPRGLWPPEMAVAEDMVRLAIEAGVQWFVGDEDILSRSLEGPLTRDGEGRPHAPELLYQPWLLERGSASTTAVFRDNILSNRIGFEYQRMPGRDAVRNFMSSLRGIRNQQGDERDFLVVVALDGENPWDFYPREGHDFLNLLYEELQAAEDVVCTTVSDFLDTHPAHRHLPRLHAGSWIGASFDTWVGDPEHNRAWSLLGETRDWLESFQAENPDHPALAEAWREINICEGSDWFWWFSRKHDSGMDAIWDEQFRLHLRNVYMLLGAKCPSSLFHPVMERRALEERHLPQAAITPTGPDDPVWEKAGRYEVGTGFGALHKPAELVEQVLYGADAERLHVRVDSQQSPEQLAAAGAELWLYVSGGAAGPAVGEPLESPLGPAAGAELGFEPRAVIRLAGGEVTLARLEGSRASAVPTLKERSPHPLSFSIPFAALDKAAGEQMQLALVATRNGRDVEHVPPVGALSLRVPRGVGSVERGGAEPLRVLIAAAEVAPFAKAGGVADVTAALAKELRRQGQDVRLVLPRYRQVSVERHGLRTVLAGLSVRLGGEALECSILEGRLGEVPVYFVDCPSLYDRDGMYGFGDDDARFIYLSRAVIEMLRPLDFIPDVIHVHDWHTALVPSLLERLYASDPALSRVATVLTLHNLAFQGVFGPASLRLAELDSWGLIRVGIPHLDEVVSFLGRGIYYADVVNTVSERYAAEIQTADYGEGLDELLRGEAHKLYGVVNGIDPEVFDPAVDPALPHNYSAADPGPKALDKAALRAELGLADSRAPLIALISRFYEQKGLELVQQVLPALSEVDVQLAVVGTGDRRYEDMFRLAAARHPGQFAAHFSFEPGVAQRLYAGADMLLMPSRFEPCGLAQLIALRYGTIPIVRATGGLADTIRDFDPVTDSGYGFTFQDFDAWQLFGAIVRAVETYKHAGAWTRLVRRAMRQDVSWGRSALLYTQLYRTAVAARRDRSGSAAADLQPA</sequence>
<dbReference type="Gene3D" id="3.20.110.10">
    <property type="entry name" value="Glycoside hydrolase 38, N terminal domain"/>
    <property type="match status" value="1"/>
</dbReference>
<dbReference type="CDD" id="cd03791">
    <property type="entry name" value="GT5_Glycogen_synthase_DULL1-like"/>
    <property type="match status" value="1"/>
</dbReference>
<keyword evidence="15" id="KW-1185">Reference proteome</keyword>
<evidence type="ECO:0000259" key="13">
    <source>
        <dbReference type="Pfam" id="PF08323"/>
    </source>
</evidence>
<evidence type="ECO:0000256" key="10">
    <source>
        <dbReference type="RuleBase" id="RU361196"/>
    </source>
</evidence>
<evidence type="ECO:0000256" key="6">
    <source>
        <dbReference type="ARBA" id="ARBA00022679"/>
    </source>
</evidence>
<dbReference type="EC" id="2.4.1.21" evidence="9"/>
<evidence type="ECO:0000313" key="14">
    <source>
        <dbReference type="EMBL" id="MBJ7600129.1"/>
    </source>
</evidence>
<keyword evidence="5 9" id="KW-0328">Glycosyltransferase</keyword>
<evidence type="ECO:0000256" key="5">
    <source>
        <dbReference type="ARBA" id="ARBA00022676"/>
    </source>
</evidence>
<feature type="binding site" evidence="9">
    <location>
        <position position="752"/>
    </location>
    <ligand>
        <name>ADP-alpha-D-glucose</name>
        <dbReference type="ChEBI" id="CHEBI:57498"/>
    </ligand>
</feature>
<evidence type="ECO:0000256" key="3">
    <source>
        <dbReference type="ARBA" id="ARBA00006821"/>
    </source>
</evidence>
<dbReference type="Pfam" id="PF03065">
    <property type="entry name" value="Glyco_hydro_57"/>
    <property type="match status" value="1"/>
</dbReference>
<feature type="domain" description="Glycosyl transferase family 1" evidence="11">
    <location>
        <begin position="1026"/>
        <end position="1159"/>
    </location>
</feature>
<evidence type="ECO:0000256" key="4">
    <source>
        <dbReference type="ARBA" id="ARBA00010281"/>
    </source>
</evidence>
<dbReference type="InterPro" id="IPR011330">
    <property type="entry name" value="Glyco_hydro/deAcase_b/a-brl"/>
</dbReference>
<dbReference type="GO" id="GO:0005829">
    <property type="term" value="C:cytosol"/>
    <property type="evidence" value="ECO:0007669"/>
    <property type="project" value="TreeGrafter"/>
</dbReference>
<dbReference type="PANTHER" id="PTHR45825">
    <property type="entry name" value="GRANULE-BOUND STARCH SYNTHASE 1, CHLOROPLASTIC/AMYLOPLASTIC"/>
    <property type="match status" value="1"/>
</dbReference>
<dbReference type="GO" id="GO:0004373">
    <property type="term" value="F:alpha-1,4-glucan glucosyltransferase (UDP-glucose donor) activity"/>
    <property type="evidence" value="ECO:0007669"/>
    <property type="project" value="InterPro"/>
</dbReference>
<evidence type="ECO:0000256" key="9">
    <source>
        <dbReference type="HAMAP-Rule" id="MF_00484"/>
    </source>
</evidence>
<comment type="similarity">
    <text evidence="3 10">Belongs to the glycosyl hydrolase 57 family.</text>
</comment>
<organism evidence="14 15">
    <name type="scientific">Candidatus Nephthysia bennettiae</name>
    <dbReference type="NCBI Taxonomy" id="3127016"/>
    <lineage>
        <taxon>Bacteria</taxon>
        <taxon>Bacillati</taxon>
        <taxon>Candidatus Dormiibacterota</taxon>
        <taxon>Candidatus Dormibacteria</taxon>
        <taxon>Candidatus Dormibacterales</taxon>
        <taxon>Candidatus Dormibacteraceae</taxon>
        <taxon>Candidatus Nephthysia</taxon>
    </lineage>
</organism>
<dbReference type="CDD" id="cd10796">
    <property type="entry name" value="GH57N_APU"/>
    <property type="match status" value="1"/>
</dbReference>
<dbReference type="InterPro" id="IPR027291">
    <property type="entry name" value="Glyco_hydro_38_N_sf"/>
</dbReference>
<comment type="pathway">
    <text evidence="9">Glycan biosynthesis; glycogen biosynthesis.</text>
</comment>
<reference evidence="14" key="1">
    <citation type="submission" date="2020-10" db="EMBL/GenBank/DDBJ databases">
        <title>Ca. Dormibacterota MAGs.</title>
        <authorList>
            <person name="Montgomery K."/>
        </authorList>
    </citation>
    <scope>NUCLEOTIDE SEQUENCE [LARGE SCALE GENOMIC DNA]</scope>
    <source>
        <strain evidence="14">SC8812_S17_10</strain>
    </source>
</reference>
<dbReference type="GO" id="GO:0009011">
    <property type="term" value="F:alpha-1,4-glucan glucosyltransferase (ADP-glucose donor) activity"/>
    <property type="evidence" value="ECO:0007669"/>
    <property type="project" value="UniProtKB-UniRule"/>
</dbReference>
<comment type="function">
    <text evidence="2 9">Synthesizes alpha-1,4-glucan chains using ADP-glucose.</text>
</comment>
<accession>A0A934K4Y3</accession>
<evidence type="ECO:0000256" key="2">
    <source>
        <dbReference type="ARBA" id="ARBA00002764"/>
    </source>
</evidence>
<dbReference type="PANTHER" id="PTHR45825:SF11">
    <property type="entry name" value="ALPHA AMYLASE DOMAIN-CONTAINING PROTEIN"/>
    <property type="match status" value="1"/>
</dbReference>
<keyword evidence="7 9" id="KW-0320">Glycogen biosynthesis</keyword>
<proteinExistence type="inferred from homology"/>
<dbReference type="HAMAP" id="MF_00484">
    <property type="entry name" value="Glycogen_synth"/>
    <property type="match status" value="1"/>
</dbReference>
<evidence type="ECO:0000256" key="8">
    <source>
        <dbReference type="ARBA" id="ARBA00023277"/>
    </source>
</evidence>
<feature type="domain" description="Glycoside hydrolase family 57 N-terminal" evidence="12">
    <location>
        <begin position="7"/>
        <end position="422"/>
    </location>
</feature>
<evidence type="ECO:0000259" key="11">
    <source>
        <dbReference type="Pfam" id="PF00534"/>
    </source>
</evidence>
<evidence type="ECO:0000256" key="1">
    <source>
        <dbReference type="ARBA" id="ARBA00001478"/>
    </source>
</evidence>
<dbReference type="InterPro" id="IPR013534">
    <property type="entry name" value="Starch_synth_cat_dom"/>
</dbReference>
<comment type="catalytic activity">
    <reaction evidence="1 9">
        <text>[(1-&gt;4)-alpha-D-glucosyl](n) + ADP-alpha-D-glucose = [(1-&gt;4)-alpha-D-glucosyl](n+1) + ADP + H(+)</text>
        <dbReference type="Rhea" id="RHEA:18189"/>
        <dbReference type="Rhea" id="RHEA-COMP:9584"/>
        <dbReference type="Rhea" id="RHEA-COMP:9587"/>
        <dbReference type="ChEBI" id="CHEBI:15378"/>
        <dbReference type="ChEBI" id="CHEBI:15444"/>
        <dbReference type="ChEBI" id="CHEBI:57498"/>
        <dbReference type="ChEBI" id="CHEBI:456216"/>
        <dbReference type="EC" id="2.4.1.21"/>
    </reaction>
</comment>
<dbReference type="SUPFAM" id="SSF88713">
    <property type="entry name" value="Glycoside hydrolase/deacetylase"/>
    <property type="match status" value="1"/>
</dbReference>
<dbReference type="InterPro" id="IPR011835">
    <property type="entry name" value="GS/SS"/>
</dbReference>
<dbReference type="SUPFAM" id="SSF53756">
    <property type="entry name" value="UDP-Glycosyltransferase/glycogen phosphorylase"/>
    <property type="match status" value="1"/>
</dbReference>
<feature type="domain" description="Starch synthase catalytic" evidence="13">
    <location>
        <begin position="739"/>
        <end position="973"/>
    </location>
</feature>
<dbReference type="RefSeq" id="WP_338203838.1">
    <property type="nucleotide sequence ID" value="NZ_JAEKNR010000188.1"/>
</dbReference>
<gene>
    <name evidence="9" type="primary">glgA</name>
    <name evidence="14" type="ORF">JF922_18895</name>
</gene>
<keyword evidence="8 10" id="KW-0119">Carbohydrate metabolism</keyword>
<evidence type="ECO:0000259" key="12">
    <source>
        <dbReference type="Pfam" id="PF03065"/>
    </source>
</evidence>
<dbReference type="InterPro" id="IPR004300">
    <property type="entry name" value="Glyco_hydro_57_N"/>
</dbReference>
<dbReference type="Proteomes" id="UP000612893">
    <property type="component" value="Unassembled WGS sequence"/>
</dbReference>
<evidence type="ECO:0000256" key="7">
    <source>
        <dbReference type="ARBA" id="ARBA00023056"/>
    </source>
</evidence>
<dbReference type="Gene3D" id="3.40.50.2000">
    <property type="entry name" value="Glycogen Phosphorylase B"/>
    <property type="match status" value="2"/>
</dbReference>
<dbReference type="NCBIfam" id="TIGR02095">
    <property type="entry name" value="glgA"/>
    <property type="match status" value="1"/>
</dbReference>
<evidence type="ECO:0000313" key="15">
    <source>
        <dbReference type="Proteomes" id="UP000612893"/>
    </source>
</evidence>
<comment type="similarity">
    <text evidence="4 9">Belongs to the glycosyltransferase 1 family. Bacterial/plant glycogen synthase subfamily.</text>
</comment>
<dbReference type="Pfam" id="PF08323">
    <property type="entry name" value="Glyco_transf_5"/>
    <property type="match status" value="1"/>
</dbReference>
<dbReference type="EMBL" id="JAEKNR010000188">
    <property type="protein sequence ID" value="MBJ7600129.1"/>
    <property type="molecule type" value="Genomic_DNA"/>
</dbReference>
<protein>
    <recommendedName>
        <fullName evidence="9">Glycogen synthase</fullName>
        <ecNumber evidence="9">2.4.1.21</ecNumber>
    </recommendedName>
    <alternativeName>
        <fullName evidence="9">Starch [bacterial glycogen] synthase</fullName>
    </alternativeName>
</protein>
<comment type="caution">
    <text evidence="14">The sequence shown here is derived from an EMBL/GenBank/DDBJ whole genome shotgun (WGS) entry which is preliminary data.</text>
</comment>
<dbReference type="AlphaFoldDB" id="A0A934K4Y3"/>
<name>A0A934K4Y3_9BACT</name>